<feature type="domain" description="HAMP" evidence="14">
    <location>
        <begin position="303"/>
        <end position="355"/>
    </location>
</feature>
<dbReference type="Pfam" id="PF00672">
    <property type="entry name" value="HAMP"/>
    <property type="match status" value="1"/>
</dbReference>
<dbReference type="GO" id="GO:0005886">
    <property type="term" value="C:plasma membrane"/>
    <property type="evidence" value="ECO:0007669"/>
    <property type="project" value="UniProtKB-SubCell"/>
</dbReference>
<evidence type="ECO:0000256" key="6">
    <source>
        <dbReference type="ARBA" id="ARBA00022741"/>
    </source>
</evidence>
<keyword evidence="7 15" id="KW-0418">Kinase</keyword>
<keyword evidence="6" id="KW-0547">Nucleotide-binding</keyword>
<evidence type="ECO:0000313" key="16">
    <source>
        <dbReference type="Proteomes" id="UP000261023"/>
    </source>
</evidence>
<dbReference type="PANTHER" id="PTHR34220:SF11">
    <property type="entry name" value="SENSOR PROTEIN KINASE HPTS"/>
    <property type="match status" value="1"/>
</dbReference>
<evidence type="ECO:0000256" key="9">
    <source>
        <dbReference type="ARBA" id="ARBA00022989"/>
    </source>
</evidence>
<evidence type="ECO:0000259" key="14">
    <source>
        <dbReference type="PROSITE" id="PS50885"/>
    </source>
</evidence>
<dbReference type="Proteomes" id="UP000261023">
    <property type="component" value="Unassembled WGS sequence"/>
</dbReference>
<dbReference type="Gene3D" id="6.10.340.10">
    <property type="match status" value="1"/>
</dbReference>
<keyword evidence="10" id="KW-0902">Two-component regulatory system</keyword>
<reference evidence="15 16" key="1">
    <citation type="submission" date="2018-08" db="EMBL/GenBank/DDBJ databases">
        <title>A genome reference for cultivated species of the human gut microbiota.</title>
        <authorList>
            <person name="Zou Y."/>
            <person name="Xue W."/>
            <person name="Luo G."/>
        </authorList>
    </citation>
    <scope>NUCLEOTIDE SEQUENCE [LARGE SCALE GENOMIC DNA]</scope>
    <source>
        <strain evidence="15 16">AF19-13AC</strain>
    </source>
</reference>
<evidence type="ECO:0000256" key="13">
    <source>
        <dbReference type="SAM" id="Phobius"/>
    </source>
</evidence>
<organism evidence="15 16">
    <name type="scientific">Hungatella hathewayi</name>
    <dbReference type="NCBI Taxonomy" id="154046"/>
    <lineage>
        <taxon>Bacteria</taxon>
        <taxon>Bacillati</taxon>
        <taxon>Bacillota</taxon>
        <taxon>Clostridia</taxon>
        <taxon>Lachnospirales</taxon>
        <taxon>Lachnospiraceae</taxon>
        <taxon>Hungatella</taxon>
    </lineage>
</organism>
<evidence type="ECO:0000256" key="12">
    <source>
        <dbReference type="SAM" id="Coils"/>
    </source>
</evidence>
<dbReference type="InterPro" id="IPR010559">
    <property type="entry name" value="Sig_transdc_His_kin_internal"/>
</dbReference>
<protein>
    <submittedName>
        <fullName evidence="15">Sensor histidine kinase</fullName>
    </submittedName>
</protein>
<sequence length="602" mass="70082">MGKNMKQKQTITHRFLKYLILIIIGSNLLVAMFLYGIMRDNAMKQAENLRQNLMESNLTMMQQYFDDVDHIADAIIYNRDIIRLMRNKQDTASDLTLLRGIESQYYYSNPDLKMSFFKSGHWTNMYSIQEEQAIPIPDYRYKDWYQEIIWTRNKKVLMAEEKNGEGFGSVQTCVYKIEDIYSPNVVGYLKIDMDMEYLKERFLHSFSKIAGATILDGEGNVLFYDKMEVRVPAELLENNREGTYEDKDYIITYGTSESTGWHLCLASSKAEILRAQNRIIPVLIFMLLVIVGFTFLISKRCFSIITVNFKRLAEGMEQVKRGNLTTRVQPDTEDEINILIQEFNSMMRRIDELIKRVESEQLLVKEAEIKALQQQINPHFIYNILETIMGLASEGLDNEVIEVSTCLSDMLRYNTRFENVTVIAKELEQIKNYVTVIKIRFEDRFEVYYDVDEECMDCQILKFTLQPLLENAISHGLSETETGGMLRIRIKKEEDQISIMIYDNGTGIEKEKLQELNERLKVTGERPLEFIEQYKSLGILNVHLRSKLFYGDGYSIEIFSKETRGTCISIKIPFVRKLTETTGGGGILEGEDDYVQSDDCRR</sequence>
<dbReference type="InterPro" id="IPR003594">
    <property type="entry name" value="HATPase_dom"/>
</dbReference>
<dbReference type="SUPFAM" id="SSF55874">
    <property type="entry name" value="ATPase domain of HSP90 chaperone/DNA topoisomerase II/histidine kinase"/>
    <property type="match status" value="1"/>
</dbReference>
<dbReference type="GO" id="GO:0000155">
    <property type="term" value="F:phosphorelay sensor kinase activity"/>
    <property type="evidence" value="ECO:0007669"/>
    <property type="project" value="InterPro"/>
</dbReference>
<dbReference type="PANTHER" id="PTHR34220">
    <property type="entry name" value="SENSOR HISTIDINE KINASE YPDA"/>
    <property type="match status" value="1"/>
</dbReference>
<dbReference type="InterPro" id="IPR036890">
    <property type="entry name" value="HATPase_C_sf"/>
</dbReference>
<dbReference type="SMART" id="SM00387">
    <property type="entry name" value="HATPase_c"/>
    <property type="match status" value="1"/>
</dbReference>
<evidence type="ECO:0000256" key="8">
    <source>
        <dbReference type="ARBA" id="ARBA00022840"/>
    </source>
</evidence>
<keyword evidence="8" id="KW-0067">ATP-binding</keyword>
<keyword evidence="3" id="KW-0597">Phosphoprotein</keyword>
<dbReference type="CDD" id="cd06225">
    <property type="entry name" value="HAMP"/>
    <property type="match status" value="1"/>
</dbReference>
<feature type="coiled-coil region" evidence="12">
    <location>
        <begin position="336"/>
        <end position="375"/>
    </location>
</feature>
<keyword evidence="5 13" id="KW-0812">Transmembrane</keyword>
<dbReference type="RefSeq" id="WP_025530748.1">
    <property type="nucleotide sequence ID" value="NZ_QTJW01000015.1"/>
</dbReference>
<dbReference type="EMBL" id="QTJW01000015">
    <property type="protein sequence ID" value="RGD68666.1"/>
    <property type="molecule type" value="Genomic_DNA"/>
</dbReference>
<dbReference type="Pfam" id="PF06580">
    <property type="entry name" value="His_kinase"/>
    <property type="match status" value="1"/>
</dbReference>
<evidence type="ECO:0000256" key="3">
    <source>
        <dbReference type="ARBA" id="ARBA00022553"/>
    </source>
</evidence>
<keyword evidence="2" id="KW-1003">Cell membrane</keyword>
<evidence type="ECO:0000256" key="2">
    <source>
        <dbReference type="ARBA" id="ARBA00022475"/>
    </source>
</evidence>
<dbReference type="Pfam" id="PF02518">
    <property type="entry name" value="HATPase_c"/>
    <property type="match status" value="1"/>
</dbReference>
<dbReference type="InterPro" id="IPR003660">
    <property type="entry name" value="HAMP_dom"/>
</dbReference>
<keyword evidence="11 13" id="KW-0472">Membrane</keyword>
<feature type="transmembrane region" description="Helical" evidence="13">
    <location>
        <begin position="279"/>
        <end position="298"/>
    </location>
</feature>
<gene>
    <name evidence="15" type="ORF">DWX31_21305</name>
</gene>
<dbReference type="GO" id="GO:0005524">
    <property type="term" value="F:ATP binding"/>
    <property type="evidence" value="ECO:0007669"/>
    <property type="project" value="UniProtKB-KW"/>
</dbReference>
<dbReference type="SMART" id="SM00304">
    <property type="entry name" value="HAMP"/>
    <property type="match status" value="1"/>
</dbReference>
<dbReference type="InterPro" id="IPR050640">
    <property type="entry name" value="Bact_2-comp_sensor_kinase"/>
</dbReference>
<dbReference type="PROSITE" id="PS50885">
    <property type="entry name" value="HAMP"/>
    <property type="match status" value="1"/>
</dbReference>
<evidence type="ECO:0000256" key="7">
    <source>
        <dbReference type="ARBA" id="ARBA00022777"/>
    </source>
</evidence>
<accession>A0A3E3DI38</accession>
<evidence type="ECO:0000256" key="10">
    <source>
        <dbReference type="ARBA" id="ARBA00023012"/>
    </source>
</evidence>
<dbReference type="OrthoDB" id="9809348at2"/>
<comment type="subcellular location">
    <subcellularLocation>
        <location evidence="1">Cell membrane</location>
        <topology evidence="1">Multi-pass membrane protein</topology>
    </subcellularLocation>
</comment>
<name>A0A3E3DI38_9FIRM</name>
<dbReference type="SUPFAM" id="SSF158472">
    <property type="entry name" value="HAMP domain-like"/>
    <property type="match status" value="1"/>
</dbReference>
<dbReference type="AlphaFoldDB" id="A0A3E3DI38"/>
<comment type="caution">
    <text evidence="15">The sequence shown here is derived from an EMBL/GenBank/DDBJ whole genome shotgun (WGS) entry which is preliminary data.</text>
</comment>
<evidence type="ECO:0000256" key="5">
    <source>
        <dbReference type="ARBA" id="ARBA00022692"/>
    </source>
</evidence>
<keyword evidence="4" id="KW-0808">Transferase</keyword>
<evidence type="ECO:0000256" key="11">
    <source>
        <dbReference type="ARBA" id="ARBA00023136"/>
    </source>
</evidence>
<keyword evidence="9 13" id="KW-1133">Transmembrane helix</keyword>
<evidence type="ECO:0000256" key="1">
    <source>
        <dbReference type="ARBA" id="ARBA00004651"/>
    </source>
</evidence>
<feature type="transmembrane region" description="Helical" evidence="13">
    <location>
        <begin position="15"/>
        <end position="35"/>
    </location>
</feature>
<proteinExistence type="predicted"/>
<evidence type="ECO:0000256" key="4">
    <source>
        <dbReference type="ARBA" id="ARBA00022679"/>
    </source>
</evidence>
<dbReference type="Gene3D" id="3.30.565.10">
    <property type="entry name" value="Histidine kinase-like ATPase, C-terminal domain"/>
    <property type="match status" value="1"/>
</dbReference>
<keyword evidence="12" id="KW-0175">Coiled coil</keyword>
<evidence type="ECO:0000313" key="15">
    <source>
        <dbReference type="EMBL" id="RGD68666.1"/>
    </source>
</evidence>